<reference evidence="5 6" key="1">
    <citation type="submission" date="2019-05" db="EMBL/GenBank/DDBJ databases">
        <authorList>
            <person name="Chen C."/>
        </authorList>
    </citation>
    <scope>NUCLEOTIDE SEQUENCE [LARGE SCALE GENOMIC DNA]</scope>
    <source>
        <strain evidence="5 6">HB172198</strain>
    </source>
</reference>
<feature type="domain" description="Glycosyltransferase 2-like" evidence="4">
    <location>
        <begin position="7"/>
        <end position="145"/>
    </location>
</feature>
<dbReference type="InterPro" id="IPR011990">
    <property type="entry name" value="TPR-like_helical_dom_sf"/>
</dbReference>
<dbReference type="EMBL" id="CP040396">
    <property type="protein sequence ID" value="QCT01296.1"/>
    <property type="molecule type" value="Genomic_DNA"/>
</dbReference>
<dbReference type="Gene3D" id="1.25.40.10">
    <property type="entry name" value="Tetratricopeptide repeat domain"/>
    <property type="match status" value="1"/>
</dbReference>
<evidence type="ECO:0000313" key="6">
    <source>
        <dbReference type="Proteomes" id="UP000300879"/>
    </source>
</evidence>
<keyword evidence="6" id="KW-1185">Reference proteome</keyword>
<dbReference type="CDD" id="cd02511">
    <property type="entry name" value="Beta4Glucosyltransferase"/>
    <property type="match status" value="1"/>
</dbReference>
<protein>
    <recommendedName>
        <fullName evidence="4">Glycosyltransferase 2-like domain-containing protein</fullName>
    </recommendedName>
</protein>
<dbReference type="InterPro" id="IPR013105">
    <property type="entry name" value="TPR_2"/>
</dbReference>
<dbReference type="PROSITE" id="PS50005">
    <property type="entry name" value="TPR"/>
    <property type="match status" value="1"/>
</dbReference>
<dbReference type="InterPro" id="IPR019734">
    <property type="entry name" value="TPR_rpt"/>
</dbReference>
<keyword evidence="2 3" id="KW-0802">TPR repeat</keyword>
<evidence type="ECO:0000313" key="5">
    <source>
        <dbReference type="EMBL" id="QCT01296.1"/>
    </source>
</evidence>
<dbReference type="RefSeq" id="WP_233281114.1">
    <property type="nucleotide sequence ID" value="NZ_CP040396.1"/>
</dbReference>
<dbReference type="KEGG" id="palo:E6C60_0573"/>
<dbReference type="PANTHER" id="PTHR43630:SF2">
    <property type="entry name" value="GLYCOSYLTRANSFERASE"/>
    <property type="match status" value="1"/>
</dbReference>
<dbReference type="SUPFAM" id="SSF53448">
    <property type="entry name" value="Nucleotide-diphospho-sugar transferases"/>
    <property type="match status" value="1"/>
</dbReference>
<dbReference type="InterPro" id="IPR029044">
    <property type="entry name" value="Nucleotide-diphossugar_trans"/>
</dbReference>
<evidence type="ECO:0000259" key="4">
    <source>
        <dbReference type="Pfam" id="PF00535"/>
    </source>
</evidence>
<dbReference type="SMART" id="SM00028">
    <property type="entry name" value="TPR"/>
    <property type="match status" value="4"/>
</dbReference>
<evidence type="ECO:0000256" key="1">
    <source>
        <dbReference type="ARBA" id="ARBA00022737"/>
    </source>
</evidence>
<dbReference type="AlphaFoldDB" id="A0A4P8XFW1"/>
<gene>
    <name evidence="5" type="ORF">E6C60_0573</name>
</gene>
<dbReference type="Pfam" id="PF07719">
    <property type="entry name" value="TPR_2"/>
    <property type="match status" value="1"/>
</dbReference>
<dbReference type="Pfam" id="PF13181">
    <property type="entry name" value="TPR_8"/>
    <property type="match status" value="1"/>
</dbReference>
<evidence type="ECO:0000256" key="2">
    <source>
        <dbReference type="ARBA" id="ARBA00022803"/>
    </source>
</evidence>
<evidence type="ECO:0000256" key="3">
    <source>
        <dbReference type="PROSITE-ProRule" id="PRU00339"/>
    </source>
</evidence>
<name>A0A4P8XFW1_9BACL</name>
<dbReference type="Proteomes" id="UP000300879">
    <property type="component" value="Chromosome"/>
</dbReference>
<keyword evidence="1" id="KW-0677">Repeat</keyword>
<dbReference type="Gene3D" id="3.90.550.10">
    <property type="entry name" value="Spore Coat Polysaccharide Biosynthesis Protein SpsA, Chain A"/>
    <property type="match status" value="1"/>
</dbReference>
<accession>A0A4P8XFW1</accession>
<dbReference type="Pfam" id="PF00535">
    <property type="entry name" value="Glycos_transf_2"/>
    <property type="match status" value="1"/>
</dbReference>
<sequence>METPVISLCMIVRNEADCIGRCLSSVSPYVDEMIIVDTGSTDDTPAICKEYGAKVLDYTWNEHFAEARNFGLHQARGQWILWLDADEELGEGGELLKQLATEAEYDLFSFELNNYYGTEVDEHHIIQISHPRMFRNGLGFQFRNKIHEALNVEEVFGSGSQMLQRMGNAPVTLWHYGYLESQVQVKDKAKRNLQLLQQALSDNPEDPWLHYHMASECYRLKKLNESFQHTNRSIVAFLSNRLTPPSLLYKLKYSILISVGSYDGAYPAIEKAIMLYPDYVDLVFYKGVVLMQLKKFEAALEAFEQCLEIGDSNLAHLTQKGLGSFQAWHYKGMCQELLKNNPEAKKCYEQALMIYPQHAESIEALNKLKLKSK</sequence>
<proteinExistence type="predicted"/>
<dbReference type="InterPro" id="IPR001173">
    <property type="entry name" value="Glyco_trans_2-like"/>
</dbReference>
<dbReference type="PANTHER" id="PTHR43630">
    <property type="entry name" value="POLY-BETA-1,6-N-ACETYL-D-GLUCOSAMINE SYNTHASE"/>
    <property type="match status" value="1"/>
</dbReference>
<feature type="repeat" description="TPR" evidence="3">
    <location>
        <begin position="280"/>
        <end position="313"/>
    </location>
</feature>
<dbReference type="SUPFAM" id="SSF48452">
    <property type="entry name" value="TPR-like"/>
    <property type="match status" value="2"/>
</dbReference>
<organism evidence="5 6">
    <name type="scientific">Paenibacillus algicola</name>
    <dbReference type="NCBI Taxonomy" id="2565926"/>
    <lineage>
        <taxon>Bacteria</taxon>
        <taxon>Bacillati</taxon>
        <taxon>Bacillota</taxon>
        <taxon>Bacilli</taxon>
        <taxon>Bacillales</taxon>
        <taxon>Paenibacillaceae</taxon>
        <taxon>Paenibacillus</taxon>
    </lineage>
</organism>